<protein>
    <recommendedName>
        <fullName evidence="3">DUF458 domain-containing protein</fullName>
    </recommendedName>
</protein>
<evidence type="ECO:0008006" key="3">
    <source>
        <dbReference type="Google" id="ProtNLM"/>
    </source>
</evidence>
<organism evidence="1 2">
    <name type="scientific">Tepidimicrobium xylanilyticum</name>
    <dbReference type="NCBI Taxonomy" id="1123352"/>
    <lineage>
        <taxon>Bacteria</taxon>
        <taxon>Bacillati</taxon>
        <taxon>Bacillota</taxon>
        <taxon>Tissierellia</taxon>
        <taxon>Tissierellales</taxon>
        <taxon>Tepidimicrobiaceae</taxon>
        <taxon>Tepidimicrobium</taxon>
    </lineage>
</organism>
<dbReference type="PANTHER" id="PTHR39961">
    <property type="entry name" value="HYPOTHETICAL CYTOSOLIC PROTEIN"/>
    <property type="match status" value="1"/>
</dbReference>
<name>A0A1H2TB04_9FIRM</name>
<gene>
    <name evidence="1" type="ORF">SAMN05660923_00667</name>
</gene>
<dbReference type="EMBL" id="FNNG01000002">
    <property type="protein sequence ID" value="SDW40875.1"/>
    <property type="molecule type" value="Genomic_DNA"/>
</dbReference>
<keyword evidence="2" id="KW-1185">Reference proteome</keyword>
<proteinExistence type="predicted"/>
<reference evidence="1 2" key="1">
    <citation type="submission" date="2016-10" db="EMBL/GenBank/DDBJ databases">
        <authorList>
            <person name="de Groot N.N."/>
        </authorList>
    </citation>
    <scope>NUCLEOTIDE SEQUENCE [LARGE SCALE GENOMIC DNA]</scope>
    <source>
        <strain evidence="1 2">DSM 23310</strain>
    </source>
</reference>
<dbReference type="AlphaFoldDB" id="A0A1H2TB04"/>
<evidence type="ECO:0000313" key="1">
    <source>
        <dbReference type="EMBL" id="SDW40875.1"/>
    </source>
</evidence>
<dbReference type="RefSeq" id="WP_093750857.1">
    <property type="nucleotide sequence ID" value="NZ_FNNG01000002.1"/>
</dbReference>
<evidence type="ECO:0000313" key="2">
    <source>
        <dbReference type="Proteomes" id="UP000198828"/>
    </source>
</evidence>
<dbReference type="Pfam" id="PF04308">
    <property type="entry name" value="RNaseH_like"/>
    <property type="match status" value="1"/>
</dbReference>
<accession>A0A1H2TB04</accession>
<dbReference type="OrthoDB" id="37369at2"/>
<dbReference type="PANTHER" id="PTHR39961:SF1">
    <property type="entry name" value="DUF458 DOMAIN-CONTAINING PROTEIN"/>
    <property type="match status" value="1"/>
</dbReference>
<dbReference type="Proteomes" id="UP000198828">
    <property type="component" value="Unassembled WGS sequence"/>
</dbReference>
<sequence>MRSPTYGKVSYEKMIEIIKEFINKSPDSTYHISIGTDSQNFSYTKLVIVIAVHRVGSGGIFFYDIKNAKKITNISQKLFLETSASIDLATKLSKSLHKEGINLGINIHVDVGKNGKTKKLIPEIVGWIKACGFSCETKPDSYAASCIADRYTK</sequence>
<dbReference type="InterPro" id="IPR007405">
    <property type="entry name" value="Phage_KVP40_Orf299"/>
</dbReference>